<accession>A0A3B0X6B9</accession>
<evidence type="ECO:0008006" key="2">
    <source>
        <dbReference type="Google" id="ProtNLM"/>
    </source>
</evidence>
<dbReference type="AlphaFoldDB" id="A0A3B0X6B9"/>
<evidence type="ECO:0000313" key="1">
    <source>
        <dbReference type="EMBL" id="VAW51474.1"/>
    </source>
</evidence>
<organism evidence="1">
    <name type="scientific">hydrothermal vent metagenome</name>
    <dbReference type="NCBI Taxonomy" id="652676"/>
    <lineage>
        <taxon>unclassified sequences</taxon>
        <taxon>metagenomes</taxon>
        <taxon>ecological metagenomes</taxon>
    </lineage>
</organism>
<proteinExistence type="predicted"/>
<dbReference type="EMBL" id="UOFD01000031">
    <property type="protein sequence ID" value="VAW51474.1"/>
    <property type="molecule type" value="Genomic_DNA"/>
</dbReference>
<sequence length="114" mass="12363">MDALKKTILKTDRGSNMKIKNLSSISILSALLFSPVLAQASSYDDAVKDANASIDSAKAANYEWRDSRKMLKKADKLNKEGKTDKAMKLVTKAKSQGKLAVAQAEQQASVNGPY</sequence>
<gene>
    <name evidence="1" type="ORF">MNBD_GAMMA06-921</name>
</gene>
<name>A0A3B0X6B9_9ZZZZ</name>
<reference evidence="1" key="1">
    <citation type="submission" date="2018-06" db="EMBL/GenBank/DDBJ databases">
        <authorList>
            <person name="Zhirakovskaya E."/>
        </authorList>
    </citation>
    <scope>NUCLEOTIDE SEQUENCE</scope>
</reference>
<protein>
    <recommendedName>
        <fullName evidence="2">SoxXA-binding protein</fullName>
    </recommendedName>
</protein>